<reference evidence="1" key="1">
    <citation type="submission" date="2020-01" db="EMBL/GenBank/DDBJ databases">
        <authorList>
            <person name="Meier V. D."/>
            <person name="Meier V D."/>
        </authorList>
    </citation>
    <scope>NUCLEOTIDE SEQUENCE</scope>
    <source>
        <strain evidence="1">HLG_WM_MAG_06</strain>
    </source>
</reference>
<name>A0A6S6T9S5_9BACT</name>
<protein>
    <submittedName>
        <fullName evidence="1">Uncharacterized protein</fullName>
    </submittedName>
</protein>
<evidence type="ECO:0000313" key="1">
    <source>
        <dbReference type="EMBL" id="CAA6820081.1"/>
    </source>
</evidence>
<accession>A0A6S6T9S5</accession>
<proteinExistence type="predicted"/>
<gene>
    <name evidence="1" type="ORF">HELGO_WM1448</name>
</gene>
<sequence>MINKNELMTLIEPHFKKDLKSDNYEIKTIKANKLLTYSRFDLAFKLLYLEMKDKDVEFSKNIYREHIRAFSLGKFTEPGNENKDNIDKFISDFDKTFENIKINGFDSSKTLIPLSKNASIANGAHRVASSIYFDKEVDYIQLDTSDHIYDYKFFYGRNVPSDMLDVVATKFVEYAENIHVAFIWSTAQGHDREIENIIPNIVYRKEIKLTPNGAHNLLSQIYYGEEWLGRVENNFKGAEGKLVECFKNFNPVRVIAFQANNLDEVLKIKDRVRELFNVGKHSIHITDTKEEAIRTVRVVFNENSIHFLNYAKPNKYLSTHTKIDEFKKFVVKNDLDSNDLLIDSSFISSCYGLREAKDTDFFCSDNEKIKVDFDDINLHDEALRFYHESKQELIYNPKNYFYFNELKFISFSQLYKMKTNRAEEKDINDCKMMEALVENSTLHQIISQQKQKIYYMKIKIRFYFVEILKKIKLYEATRSLYRFIKR</sequence>
<dbReference type="AlphaFoldDB" id="A0A6S6T9S5"/>
<dbReference type="EMBL" id="CACVAP010000093">
    <property type="protein sequence ID" value="CAA6820081.1"/>
    <property type="molecule type" value="Genomic_DNA"/>
</dbReference>
<organism evidence="1">
    <name type="scientific">uncultured Sulfurovum sp</name>
    <dbReference type="NCBI Taxonomy" id="269237"/>
    <lineage>
        <taxon>Bacteria</taxon>
        <taxon>Pseudomonadati</taxon>
        <taxon>Campylobacterota</taxon>
        <taxon>Epsilonproteobacteria</taxon>
        <taxon>Campylobacterales</taxon>
        <taxon>Sulfurovaceae</taxon>
        <taxon>Sulfurovum</taxon>
        <taxon>environmental samples</taxon>
    </lineage>
</organism>